<evidence type="ECO:0000313" key="9">
    <source>
        <dbReference type="EMBL" id="KAK7406456.1"/>
    </source>
</evidence>
<comment type="subunit">
    <text evidence="2">Interacts with the CDC2 protein kinase to form a serine/threonine kinase holoenzyme complex also known as maturation promoting factor (MPF). The cyclin subunit imparts substrate specificity to the complex.</text>
</comment>
<dbReference type="AlphaFoldDB" id="A0AAN9SWJ9"/>
<sequence length="392" mass="44446">MGRSGGDTFFSLSSLMCEEGETGFFEDRDDNPCIIDSLDNPCFVLEDEEKYIEYLFKQEMGFGSQNHNFFAADDNSNRHWLRSARVDAIDWIFNTQAKIGFKVETAYLSVTYFDRFLSKRSIDESKPWAVQLLSVACLSLAAKMEEQNVPVLSEYPMEEYRFENKVIKNMELMILSTLEWKMGSATPFSYLHYFVGKFCPGSRPQAIITKAIEHIVAMVKDVNLMDQRPSIIASAAILAAFDIRLTRKTMNLRISVISSWGNLESEHVFLCYNLIQEMRKSKVKTPCSNLLSTQTSSTCVIENQSDTSLGAKRKLSFEDSENCGEHKLHRLKAVENGELVLFDLMYLCCIWVGPLIKLVKAKRDYAFAWDAGGSFSEGLGNFPLTVTGCTMI</sequence>
<proteinExistence type="inferred from homology"/>
<dbReference type="InterPro" id="IPR013763">
    <property type="entry name" value="Cyclin-like_dom"/>
</dbReference>
<feature type="domain" description="Cyclin-like" evidence="8">
    <location>
        <begin position="90"/>
        <end position="176"/>
    </location>
</feature>
<dbReference type="PROSITE" id="PS00292">
    <property type="entry name" value="CYCLINS"/>
    <property type="match status" value="1"/>
</dbReference>
<dbReference type="CDD" id="cd20543">
    <property type="entry name" value="CYCLIN_AtCycD-like_rpt1"/>
    <property type="match status" value="1"/>
</dbReference>
<dbReference type="FunFam" id="1.10.472.10:FF:000317">
    <property type="entry name" value="Uncharacterized protein"/>
    <property type="match status" value="1"/>
</dbReference>
<evidence type="ECO:0000256" key="4">
    <source>
        <dbReference type="ARBA" id="ARBA00023127"/>
    </source>
</evidence>
<dbReference type="SUPFAM" id="SSF47954">
    <property type="entry name" value="Cyclin-like"/>
    <property type="match status" value="1"/>
</dbReference>
<dbReference type="Gene3D" id="1.10.472.10">
    <property type="entry name" value="Cyclin-like"/>
    <property type="match status" value="2"/>
</dbReference>
<name>A0AAN9SWJ9_PSOTE</name>
<dbReference type="InterPro" id="IPR006671">
    <property type="entry name" value="Cyclin_N"/>
</dbReference>
<evidence type="ECO:0000256" key="7">
    <source>
        <dbReference type="RuleBase" id="RU000383"/>
    </source>
</evidence>
<dbReference type="InterPro" id="IPR048258">
    <property type="entry name" value="Cyclins_cyclin-box"/>
</dbReference>
<evidence type="ECO:0000256" key="2">
    <source>
        <dbReference type="ARBA" id="ARBA00011177"/>
    </source>
</evidence>
<evidence type="ECO:0000313" key="10">
    <source>
        <dbReference type="Proteomes" id="UP001386955"/>
    </source>
</evidence>
<evidence type="ECO:0000256" key="6">
    <source>
        <dbReference type="ARBA" id="ARBA00032263"/>
    </source>
</evidence>
<organism evidence="9 10">
    <name type="scientific">Psophocarpus tetragonolobus</name>
    <name type="common">Winged bean</name>
    <name type="synonym">Dolichos tetragonolobus</name>
    <dbReference type="NCBI Taxonomy" id="3891"/>
    <lineage>
        <taxon>Eukaryota</taxon>
        <taxon>Viridiplantae</taxon>
        <taxon>Streptophyta</taxon>
        <taxon>Embryophyta</taxon>
        <taxon>Tracheophyta</taxon>
        <taxon>Spermatophyta</taxon>
        <taxon>Magnoliopsida</taxon>
        <taxon>eudicotyledons</taxon>
        <taxon>Gunneridae</taxon>
        <taxon>Pentapetalae</taxon>
        <taxon>rosids</taxon>
        <taxon>fabids</taxon>
        <taxon>Fabales</taxon>
        <taxon>Fabaceae</taxon>
        <taxon>Papilionoideae</taxon>
        <taxon>50 kb inversion clade</taxon>
        <taxon>NPAAA clade</taxon>
        <taxon>indigoferoid/millettioid clade</taxon>
        <taxon>Phaseoleae</taxon>
        <taxon>Psophocarpus</taxon>
    </lineage>
</organism>
<dbReference type="GO" id="GO:0051301">
    <property type="term" value="P:cell division"/>
    <property type="evidence" value="ECO:0007669"/>
    <property type="project" value="UniProtKB-KW"/>
</dbReference>
<dbReference type="Proteomes" id="UP001386955">
    <property type="component" value="Unassembled WGS sequence"/>
</dbReference>
<dbReference type="InterPro" id="IPR036915">
    <property type="entry name" value="Cyclin-like_sf"/>
</dbReference>
<dbReference type="Pfam" id="PF00134">
    <property type="entry name" value="Cyclin_N"/>
    <property type="match status" value="1"/>
</dbReference>
<evidence type="ECO:0000259" key="8">
    <source>
        <dbReference type="SMART" id="SM00385"/>
    </source>
</evidence>
<evidence type="ECO:0000256" key="5">
    <source>
        <dbReference type="ARBA" id="ARBA00023306"/>
    </source>
</evidence>
<dbReference type="FunFam" id="1.10.472.10:FF:000069">
    <property type="entry name" value="Cyclin-D5-1"/>
    <property type="match status" value="1"/>
</dbReference>
<dbReference type="SMART" id="SM00385">
    <property type="entry name" value="CYCLIN"/>
    <property type="match status" value="1"/>
</dbReference>
<gene>
    <name evidence="9" type="ORF">VNO78_08082</name>
</gene>
<keyword evidence="4 7" id="KW-0195">Cyclin</keyword>
<dbReference type="InterPro" id="IPR039361">
    <property type="entry name" value="Cyclin"/>
</dbReference>
<dbReference type="PANTHER" id="PTHR10177">
    <property type="entry name" value="CYCLINS"/>
    <property type="match status" value="1"/>
</dbReference>
<keyword evidence="3" id="KW-0132">Cell division</keyword>
<dbReference type="EMBL" id="JAYMYS010000002">
    <property type="protein sequence ID" value="KAK7406456.1"/>
    <property type="molecule type" value="Genomic_DNA"/>
</dbReference>
<evidence type="ECO:0000256" key="3">
    <source>
        <dbReference type="ARBA" id="ARBA00022618"/>
    </source>
</evidence>
<keyword evidence="10" id="KW-1185">Reference proteome</keyword>
<reference evidence="9 10" key="1">
    <citation type="submission" date="2024-01" db="EMBL/GenBank/DDBJ databases">
        <title>The genomes of 5 underutilized Papilionoideae crops provide insights into root nodulation and disease resistanc.</title>
        <authorList>
            <person name="Jiang F."/>
        </authorList>
    </citation>
    <scope>NUCLEOTIDE SEQUENCE [LARGE SCALE GENOMIC DNA]</scope>
    <source>
        <strain evidence="9">DUOXIRENSHENG_FW03</strain>
        <tissue evidence="9">Leaves</tissue>
    </source>
</reference>
<comment type="caution">
    <text evidence="9">The sequence shown here is derived from an EMBL/GenBank/DDBJ whole genome shotgun (WGS) entry which is preliminary data.</text>
</comment>
<evidence type="ECO:0000256" key="1">
    <source>
        <dbReference type="ARBA" id="ARBA00009065"/>
    </source>
</evidence>
<protein>
    <recommendedName>
        <fullName evidence="6">B-like cyclin</fullName>
    </recommendedName>
</protein>
<accession>A0AAN9SWJ9</accession>
<comment type="similarity">
    <text evidence="1">Belongs to the cyclin family. Cyclin D subfamily.</text>
</comment>
<keyword evidence="5" id="KW-0131">Cell cycle</keyword>